<dbReference type="GeneID" id="66102512"/>
<feature type="transmembrane region" description="Helical" evidence="1">
    <location>
        <begin position="123"/>
        <end position="142"/>
    </location>
</feature>
<reference evidence="2" key="1">
    <citation type="submission" date="2020-11" db="EMBL/GenBank/DDBJ databases">
        <title>Adaptations for nitrogen fixation in a non-lichenized fungal sporocarp promotes dispersal by wood-feeding termites.</title>
        <authorList>
            <consortium name="DOE Joint Genome Institute"/>
            <person name="Koch R.A."/>
            <person name="Yoon G."/>
            <person name="Arayal U."/>
            <person name="Lail K."/>
            <person name="Amirebrahimi M."/>
            <person name="Labutti K."/>
            <person name="Lipzen A."/>
            <person name="Riley R."/>
            <person name="Barry K."/>
            <person name="Henrissat B."/>
            <person name="Grigoriev I.V."/>
            <person name="Herr J.R."/>
            <person name="Aime M.C."/>
        </authorList>
    </citation>
    <scope>NUCLEOTIDE SEQUENCE</scope>
    <source>
        <strain evidence="2">MCA 3950</strain>
    </source>
</reference>
<proteinExistence type="predicted"/>
<sequence>MAAMTIEPTFIEIAEDPRGAVPFVEPTMFTPTSTTVIEHQTSDEPLSKVMQVVLTLEIVTALVLSTFAVAVVACVFVVRRVSRPASGPFSSTAASRLPPFLSLVQALGITSSTRSSSFPSWEWPSLVVSLFCITLTPAYLHPPSTYLSQPFDDICQYVAIMAILAIVPTVSFIPWRKVPRGGVVDMPTADCVENDAGSLLVSNHEVKSNMASLPFRNLADFSLNIPQAQDTSVTTESISEQATLSLYVTVPAQNSISRAMNGDIAVGHDTLGSVGFYTGLASSLDISAK</sequence>
<feature type="transmembrane region" description="Helical" evidence="1">
    <location>
        <begin position="154"/>
        <end position="173"/>
    </location>
</feature>
<dbReference type="EMBL" id="MU250540">
    <property type="protein sequence ID" value="KAG7444506.1"/>
    <property type="molecule type" value="Genomic_DNA"/>
</dbReference>
<evidence type="ECO:0000313" key="3">
    <source>
        <dbReference type="Proteomes" id="UP000812287"/>
    </source>
</evidence>
<dbReference type="RefSeq" id="XP_043038006.1">
    <property type="nucleotide sequence ID" value="XM_043180216.1"/>
</dbReference>
<keyword evidence="1" id="KW-0812">Transmembrane</keyword>
<keyword evidence="1" id="KW-1133">Transmembrane helix</keyword>
<feature type="transmembrane region" description="Helical" evidence="1">
    <location>
        <begin position="52"/>
        <end position="78"/>
    </location>
</feature>
<gene>
    <name evidence="2" type="ORF">BT62DRAFT_246950</name>
</gene>
<name>A0A9P7VR80_9AGAR</name>
<comment type="caution">
    <text evidence="2">The sequence shown here is derived from an EMBL/GenBank/DDBJ whole genome shotgun (WGS) entry which is preliminary data.</text>
</comment>
<keyword evidence="1" id="KW-0472">Membrane</keyword>
<evidence type="ECO:0000256" key="1">
    <source>
        <dbReference type="SAM" id="Phobius"/>
    </source>
</evidence>
<protein>
    <submittedName>
        <fullName evidence="2">Uncharacterized protein</fullName>
    </submittedName>
</protein>
<dbReference type="AlphaFoldDB" id="A0A9P7VR80"/>
<evidence type="ECO:0000313" key="2">
    <source>
        <dbReference type="EMBL" id="KAG7444506.1"/>
    </source>
</evidence>
<keyword evidence="3" id="KW-1185">Reference proteome</keyword>
<dbReference type="OrthoDB" id="2971075at2759"/>
<dbReference type="Proteomes" id="UP000812287">
    <property type="component" value="Unassembled WGS sequence"/>
</dbReference>
<accession>A0A9P7VR80</accession>
<organism evidence="2 3">
    <name type="scientific">Guyanagaster necrorhizus</name>
    <dbReference type="NCBI Taxonomy" id="856835"/>
    <lineage>
        <taxon>Eukaryota</taxon>
        <taxon>Fungi</taxon>
        <taxon>Dikarya</taxon>
        <taxon>Basidiomycota</taxon>
        <taxon>Agaricomycotina</taxon>
        <taxon>Agaricomycetes</taxon>
        <taxon>Agaricomycetidae</taxon>
        <taxon>Agaricales</taxon>
        <taxon>Marasmiineae</taxon>
        <taxon>Physalacriaceae</taxon>
        <taxon>Guyanagaster</taxon>
    </lineage>
</organism>